<sequence length="939" mass="104137">MNYVVFDIETTGLDPSNHEIIEVGAVRIRDGSIADTFHQLVRPHQSIPEEISRLTGIDDTMVAGAETADEVLPKLLQFIGDDTLVAHNLSFDVPFLQRELDDIGYTLVRPDGLCTLVLARTLFPTLSGHRLHNVAQHLGIVPETTHRALSDAMTTAKVFLAITERANSLPLILIQQLAQLSGMFSPRTGDWFTDQSLQVMATRADAIPDDCEVREGMLYTSVIPRQEEKEVGERFAGDVKERALQMLAAGGPLGESLPGYEPREGQLQMVAKVSEALTSDKHAVIEAGTGTGKSMAYLIPAALHALATGERVVVSTHTLALQDQIEQRDFPTLVKLFGGQISLAVQKGRKNYVCLRKVRAEAGVMSFSSHADEIQGMMGLLVWLAETSEGVREELSSHAVPHTLWSRVQSETDTCINKRCPFFRPCYYFRAKARAQTAEIVVTNHSLLLSDLKADHRVLPKYEALVIDEAHHLEDQATKHLGDEVHAAQLAALSYRLSRDRGKNGVLPELKSRFETSQSIPLSMEDKLTRAQEWIEDVSRSADAAFALLGSLLPAGKNELRLTDDLWRHPSFMQFSEQMAELRAPIHALRELVKGLQEWAKTAMSDDDAGRIIDAAGFLDQWLQGVELLEEMTVPSDWRVTWIERRGYGRPRYSVHTAPIDVSSTLRTLLFEPLASTVLTSATLSVRGRFDYTINQLGLREILAEQRLITGNVPSPFDYRSQARLFVPNDVPELAKMSAIEAATWLCDSLYHLAVASNGRVLALFTSHQMLRETAKLLRGPLAAKNLSVFAQDVDGGRTAMLDAFRNNPNSILLGAQSFWEGIDLPGDQLTTLVIIRLPFAPPSHPVTEARHERLTQSGQSPFWVASLPEAVVRFRQGFGRLIRTKQDKGVVVVYDKRIITAKYGATFIQSLAGIRPHVAPEQEVLRQVRSFLSQSATS</sequence>
<evidence type="ECO:0000256" key="2">
    <source>
        <dbReference type="ARBA" id="ARBA00022485"/>
    </source>
</evidence>
<evidence type="ECO:0000313" key="22">
    <source>
        <dbReference type="Proteomes" id="UP001579974"/>
    </source>
</evidence>
<dbReference type="GO" id="GO:0016787">
    <property type="term" value="F:hydrolase activity"/>
    <property type="evidence" value="ECO:0007669"/>
    <property type="project" value="UniProtKB-KW"/>
</dbReference>
<dbReference type="InterPro" id="IPR036397">
    <property type="entry name" value="RNaseH_sf"/>
</dbReference>
<evidence type="ECO:0000256" key="6">
    <source>
        <dbReference type="ARBA" id="ARBA00022763"/>
    </source>
</evidence>
<dbReference type="NCBIfam" id="TIGR01407">
    <property type="entry name" value="dinG_rel"/>
    <property type="match status" value="1"/>
</dbReference>
<dbReference type="NCBIfam" id="NF005981">
    <property type="entry name" value="PRK08074.1"/>
    <property type="match status" value="1"/>
</dbReference>
<comment type="cofactor">
    <cofactor evidence="1">
        <name>[4Fe-4S] cluster</name>
        <dbReference type="ChEBI" id="CHEBI:49883"/>
    </cofactor>
</comment>
<keyword evidence="22" id="KW-1185">Reference proteome</keyword>
<dbReference type="SMART" id="SM00487">
    <property type="entry name" value="DEXDc"/>
    <property type="match status" value="1"/>
</dbReference>
<dbReference type="InterPro" id="IPR006554">
    <property type="entry name" value="Helicase-like_DEXD_c2"/>
</dbReference>
<comment type="similarity">
    <text evidence="17 18">Belongs to the helicase family. DinG subfamily. Type 2 sub-subfamily.</text>
</comment>
<keyword evidence="11" id="KW-0408">Iron</keyword>
<evidence type="ECO:0000259" key="19">
    <source>
        <dbReference type="PROSITE" id="PS51192"/>
    </source>
</evidence>
<feature type="binding site" evidence="17">
    <location>
        <begin position="287"/>
        <end position="294"/>
    </location>
    <ligand>
        <name>ATP</name>
        <dbReference type="ChEBI" id="CHEBI:30616"/>
    </ligand>
</feature>
<keyword evidence="12" id="KW-0411">Iron-sulfur</keyword>
<evidence type="ECO:0000256" key="7">
    <source>
        <dbReference type="ARBA" id="ARBA00022801"/>
    </source>
</evidence>
<dbReference type="CDD" id="cd06127">
    <property type="entry name" value="DEDDh"/>
    <property type="match status" value="1"/>
</dbReference>
<dbReference type="InterPro" id="IPR011545">
    <property type="entry name" value="DEAD/DEAH_box_helicase_dom"/>
</dbReference>
<dbReference type="PANTHER" id="PTHR11472">
    <property type="entry name" value="DNA REPAIR DEAD HELICASE RAD3/XP-D SUBFAMILY MEMBER"/>
    <property type="match status" value="1"/>
</dbReference>
<accession>A0ABV5AAY6</accession>
<dbReference type="RefSeq" id="WP_275476753.1">
    <property type="nucleotide sequence ID" value="NZ_CP162940.1"/>
</dbReference>
<keyword evidence="14" id="KW-0234">DNA repair</keyword>
<dbReference type="NCBIfam" id="TIGR00573">
    <property type="entry name" value="dnaq"/>
    <property type="match status" value="1"/>
</dbReference>
<dbReference type="InterPro" id="IPR013520">
    <property type="entry name" value="Ribonucl_H"/>
</dbReference>
<keyword evidence="4" id="KW-0479">Metal-binding</keyword>
<gene>
    <name evidence="17 18 21" type="primary">dinG</name>
    <name evidence="21" type="ORF">KKP3000_002364</name>
</gene>
<keyword evidence="5 17" id="KW-0547">Nucleotide-binding</keyword>
<keyword evidence="8 21" id="KW-0347">Helicase</keyword>
<dbReference type="InterPro" id="IPR006310">
    <property type="entry name" value="DinG"/>
</dbReference>
<evidence type="ECO:0000256" key="4">
    <source>
        <dbReference type="ARBA" id="ARBA00022723"/>
    </source>
</evidence>
<keyword evidence="13" id="KW-0238">DNA-binding</keyword>
<dbReference type="Gene3D" id="3.30.420.10">
    <property type="entry name" value="Ribonuclease H-like superfamily/Ribonuclease H"/>
    <property type="match status" value="1"/>
</dbReference>
<organism evidence="21 22">
    <name type="scientific">Alicyclobacillus fastidiosus</name>
    <dbReference type="NCBI Taxonomy" id="392011"/>
    <lineage>
        <taxon>Bacteria</taxon>
        <taxon>Bacillati</taxon>
        <taxon>Bacillota</taxon>
        <taxon>Bacilli</taxon>
        <taxon>Bacillales</taxon>
        <taxon>Alicyclobacillaceae</taxon>
        <taxon>Alicyclobacillus</taxon>
    </lineage>
</organism>
<evidence type="ECO:0000259" key="20">
    <source>
        <dbReference type="PROSITE" id="PS51193"/>
    </source>
</evidence>
<evidence type="ECO:0000256" key="3">
    <source>
        <dbReference type="ARBA" id="ARBA00022722"/>
    </source>
</evidence>
<feature type="short sequence motif" description="DEAH box" evidence="17">
    <location>
        <begin position="468"/>
        <end position="471"/>
    </location>
</feature>
<dbReference type="SUPFAM" id="SSF53098">
    <property type="entry name" value="Ribonuclease H-like"/>
    <property type="match status" value="1"/>
</dbReference>
<evidence type="ECO:0000256" key="9">
    <source>
        <dbReference type="ARBA" id="ARBA00022839"/>
    </source>
</evidence>
<dbReference type="SMART" id="SM00488">
    <property type="entry name" value="DEXDc2"/>
    <property type="match status" value="1"/>
</dbReference>
<evidence type="ECO:0000256" key="16">
    <source>
        <dbReference type="ARBA" id="ARBA00048954"/>
    </source>
</evidence>
<evidence type="ECO:0000256" key="5">
    <source>
        <dbReference type="ARBA" id="ARBA00022741"/>
    </source>
</evidence>
<dbReference type="InterPro" id="IPR006054">
    <property type="entry name" value="DnaQ"/>
</dbReference>
<dbReference type="InterPro" id="IPR006555">
    <property type="entry name" value="ATP-dep_Helicase_C"/>
</dbReference>
<keyword evidence="15" id="KW-0413">Isomerase</keyword>
<dbReference type="EC" id="3.1.-.-" evidence="17 18"/>
<dbReference type="Pfam" id="PF00270">
    <property type="entry name" value="DEAD"/>
    <property type="match status" value="1"/>
</dbReference>
<dbReference type="EMBL" id="JBDXSU010000002">
    <property type="protein sequence ID" value="MFB5189357.1"/>
    <property type="molecule type" value="Genomic_DNA"/>
</dbReference>
<evidence type="ECO:0000256" key="10">
    <source>
        <dbReference type="ARBA" id="ARBA00022840"/>
    </source>
</evidence>
<dbReference type="PANTHER" id="PTHR11472:SF34">
    <property type="entry name" value="REGULATOR OF TELOMERE ELONGATION HELICASE 1"/>
    <property type="match status" value="1"/>
</dbReference>
<keyword evidence="2" id="KW-0004">4Fe-4S</keyword>
<evidence type="ECO:0000256" key="11">
    <source>
        <dbReference type="ARBA" id="ARBA00023004"/>
    </source>
</evidence>
<comment type="caution">
    <text evidence="21">The sequence shown here is derived from an EMBL/GenBank/DDBJ whole genome shotgun (WGS) entry which is preliminary data.</text>
</comment>
<dbReference type="SMART" id="SM00479">
    <property type="entry name" value="EXOIII"/>
    <property type="match status" value="1"/>
</dbReference>
<evidence type="ECO:0000256" key="8">
    <source>
        <dbReference type="ARBA" id="ARBA00022806"/>
    </source>
</evidence>
<dbReference type="Pfam" id="PF13307">
    <property type="entry name" value="Helicase_C_2"/>
    <property type="match status" value="1"/>
</dbReference>
<dbReference type="InterPro" id="IPR012337">
    <property type="entry name" value="RNaseH-like_sf"/>
</dbReference>
<dbReference type="InterPro" id="IPR045028">
    <property type="entry name" value="DinG/Rad3-like"/>
</dbReference>
<dbReference type="SMART" id="SM00491">
    <property type="entry name" value="HELICc2"/>
    <property type="match status" value="1"/>
</dbReference>
<keyword evidence="9 17" id="KW-0269">Exonuclease</keyword>
<dbReference type="PROSITE" id="PS51192">
    <property type="entry name" value="HELICASE_ATP_BIND_1"/>
    <property type="match status" value="1"/>
</dbReference>
<reference evidence="21 22" key="1">
    <citation type="journal article" date="2024" name="Int. J. Mol. Sci.">
        <title>Exploration of Alicyclobacillus spp. Genome in Search of Antibiotic Resistance.</title>
        <authorList>
            <person name="Bucka-Kolendo J."/>
            <person name="Kiousi D.E."/>
            <person name="Dekowska A."/>
            <person name="Mikolajczuk-Szczyrba A."/>
            <person name="Karadedos D.M."/>
            <person name="Michael P."/>
            <person name="Galanis A."/>
            <person name="Sokolowska B."/>
        </authorList>
    </citation>
    <scope>NUCLEOTIDE SEQUENCE [LARGE SCALE GENOMIC DNA]</scope>
    <source>
        <strain evidence="21 22">KKP 3000</strain>
    </source>
</reference>
<dbReference type="GO" id="GO:0003678">
    <property type="term" value="F:DNA helicase activity"/>
    <property type="evidence" value="ECO:0007669"/>
    <property type="project" value="UniProtKB-EC"/>
</dbReference>
<dbReference type="SUPFAM" id="SSF52540">
    <property type="entry name" value="P-loop containing nucleoside triphosphate hydrolases"/>
    <property type="match status" value="1"/>
</dbReference>
<feature type="domain" description="Helicase ATP-binding" evidence="19">
    <location>
        <begin position="274"/>
        <end position="494"/>
    </location>
</feature>
<dbReference type="InterPro" id="IPR014001">
    <property type="entry name" value="Helicase_ATP-bd"/>
</dbReference>
<dbReference type="Gene3D" id="3.40.50.300">
    <property type="entry name" value="P-loop containing nucleotide triphosphate hydrolases"/>
    <property type="match status" value="2"/>
</dbReference>
<evidence type="ECO:0000256" key="12">
    <source>
        <dbReference type="ARBA" id="ARBA00023014"/>
    </source>
</evidence>
<protein>
    <recommendedName>
        <fullName evidence="17 18">3'-5' exonuclease DinG</fullName>
        <ecNumber evidence="17 18">3.1.-.-</ecNumber>
    </recommendedName>
</protein>
<dbReference type="HAMAP" id="MF_02206">
    <property type="entry name" value="DinG_exonucl"/>
    <property type="match status" value="1"/>
</dbReference>
<evidence type="ECO:0000256" key="1">
    <source>
        <dbReference type="ARBA" id="ARBA00001966"/>
    </source>
</evidence>
<dbReference type="Pfam" id="PF00929">
    <property type="entry name" value="RNase_T"/>
    <property type="match status" value="1"/>
</dbReference>
<comment type="function">
    <text evidence="17 18">3'-5' exonuclease.</text>
</comment>
<proteinExistence type="inferred from homology"/>
<evidence type="ECO:0000256" key="13">
    <source>
        <dbReference type="ARBA" id="ARBA00023125"/>
    </source>
</evidence>
<evidence type="ECO:0000313" key="21">
    <source>
        <dbReference type="EMBL" id="MFB5189357.1"/>
    </source>
</evidence>
<dbReference type="Pfam" id="PF06733">
    <property type="entry name" value="DEAD_2"/>
    <property type="match status" value="1"/>
</dbReference>
<dbReference type="Proteomes" id="UP001579974">
    <property type="component" value="Unassembled WGS sequence"/>
</dbReference>
<evidence type="ECO:0000256" key="14">
    <source>
        <dbReference type="ARBA" id="ARBA00023204"/>
    </source>
</evidence>
<keyword evidence="7 17" id="KW-0378">Hydrolase</keyword>
<keyword evidence="6" id="KW-0227">DNA damage</keyword>
<dbReference type="InterPro" id="IPR010614">
    <property type="entry name" value="RAD3-like_helicase_DEAD"/>
</dbReference>
<keyword evidence="10 17" id="KW-0067">ATP-binding</keyword>
<evidence type="ECO:0000256" key="17">
    <source>
        <dbReference type="HAMAP-Rule" id="MF_02206"/>
    </source>
</evidence>
<evidence type="ECO:0000256" key="18">
    <source>
        <dbReference type="RuleBase" id="RU364106"/>
    </source>
</evidence>
<dbReference type="InterPro" id="IPR014013">
    <property type="entry name" value="Helic_SF1/SF2_ATP-bd_DinG/Rad3"/>
</dbReference>
<comment type="catalytic activity">
    <reaction evidence="16">
        <text>ATP + H2O = ADP + phosphate + H(+)</text>
        <dbReference type="Rhea" id="RHEA:13065"/>
        <dbReference type="ChEBI" id="CHEBI:15377"/>
        <dbReference type="ChEBI" id="CHEBI:15378"/>
        <dbReference type="ChEBI" id="CHEBI:30616"/>
        <dbReference type="ChEBI" id="CHEBI:43474"/>
        <dbReference type="ChEBI" id="CHEBI:456216"/>
        <dbReference type="EC" id="5.6.2.3"/>
    </reaction>
</comment>
<name>A0ABV5AAY6_9BACL</name>
<keyword evidence="3 17" id="KW-0540">Nuclease</keyword>
<dbReference type="InterPro" id="IPR027417">
    <property type="entry name" value="P-loop_NTPase"/>
</dbReference>
<dbReference type="PROSITE" id="PS51193">
    <property type="entry name" value="HELICASE_ATP_BIND_2"/>
    <property type="match status" value="1"/>
</dbReference>
<evidence type="ECO:0000256" key="15">
    <source>
        <dbReference type="ARBA" id="ARBA00023235"/>
    </source>
</evidence>
<feature type="domain" description="Helicase ATP-binding" evidence="20">
    <location>
        <begin position="252"/>
        <end position="517"/>
    </location>
</feature>